<reference evidence="6 7" key="1">
    <citation type="submission" date="2019-07" db="EMBL/GenBank/DDBJ databases">
        <title>New Mycobacterium species.</title>
        <authorList>
            <person name="Tortoli E."/>
            <person name="Ghielmetti G."/>
            <person name="Friedel U."/>
            <person name="Trovato A."/>
        </authorList>
    </citation>
    <scope>NUCLEOTIDE SEQUENCE [LARGE SCALE GENOMIC DNA]</scope>
    <source>
        <strain evidence="6 7">16-83</strain>
    </source>
</reference>
<dbReference type="Pfam" id="PF01638">
    <property type="entry name" value="HxlR"/>
    <property type="match status" value="1"/>
</dbReference>
<protein>
    <submittedName>
        <fullName evidence="6">Helix-turn-helix transcriptional regulator</fullName>
    </submittedName>
</protein>
<dbReference type="PROSITE" id="PS51118">
    <property type="entry name" value="HTH_HXLR"/>
    <property type="match status" value="1"/>
</dbReference>
<dbReference type="EMBL" id="VMQU01000071">
    <property type="protein sequence ID" value="TVS87114.1"/>
    <property type="molecule type" value="Genomic_DNA"/>
</dbReference>
<evidence type="ECO:0000259" key="5">
    <source>
        <dbReference type="PROSITE" id="PS51118"/>
    </source>
</evidence>
<organism evidence="6 7">
    <name type="scientific">Mycobacterium helveticum</name>
    <dbReference type="NCBI Taxonomy" id="2592811"/>
    <lineage>
        <taxon>Bacteria</taxon>
        <taxon>Bacillati</taxon>
        <taxon>Actinomycetota</taxon>
        <taxon>Actinomycetes</taxon>
        <taxon>Mycobacteriales</taxon>
        <taxon>Mycobacteriaceae</taxon>
        <taxon>Mycobacterium</taxon>
    </lineage>
</organism>
<dbReference type="AlphaFoldDB" id="A0A557XMQ0"/>
<proteinExistence type="predicted"/>
<keyword evidence="1" id="KW-0805">Transcription regulation</keyword>
<dbReference type="CDD" id="cd00090">
    <property type="entry name" value="HTH_ARSR"/>
    <property type="match status" value="1"/>
</dbReference>
<evidence type="ECO:0000256" key="1">
    <source>
        <dbReference type="ARBA" id="ARBA00023015"/>
    </source>
</evidence>
<dbReference type="Gene3D" id="1.10.10.10">
    <property type="entry name" value="Winged helix-like DNA-binding domain superfamily/Winged helix DNA-binding domain"/>
    <property type="match status" value="1"/>
</dbReference>
<keyword evidence="7" id="KW-1185">Reference proteome</keyword>
<keyword evidence="2" id="KW-0238">DNA-binding</keyword>
<dbReference type="Proteomes" id="UP000320513">
    <property type="component" value="Unassembled WGS sequence"/>
</dbReference>
<evidence type="ECO:0000256" key="2">
    <source>
        <dbReference type="ARBA" id="ARBA00023125"/>
    </source>
</evidence>
<dbReference type="InterPro" id="IPR036390">
    <property type="entry name" value="WH_DNA-bd_sf"/>
</dbReference>
<dbReference type="InterPro" id="IPR002577">
    <property type="entry name" value="HTH_HxlR"/>
</dbReference>
<keyword evidence="3" id="KW-0804">Transcription</keyword>
<dbReference type="InterPro" id="IPR036388">
    <property type="entry name" value="WH-like_DNA-bd_sf"/>
</dbReference>
<gene>
    <name evidence="6" type="ORF">FPZ47_16670</name>
</gene>
<sequence>MSTVTDVGWSYTKTEGHPRQVAPDTPNRQDDDPALATWATAGDRWTLLILREVYFGVHRFNDIRRNLAIARTPLSERLSRLVDAGVMERVQYQRKPVRLEYRLTPRGKDLFPVIVALFRFGERWVPTSNTVELRHRDCGGAVIVDVHCAECGKPVKADETDYQR</sequence>
<evidence type="ECO:0000313" key="6">
    <source>
        <dbReference type="EMBL" id="TVS87114.1"/>
    </source>
</evidence>
<dbReference type="GO" id="GO:0003677">
    <property type="term" value="F:DNA binding"/>
    <property type="evidence" value="ECO:0007669"/>
    <property type="project" value="UniProtKB-KW"/>
</dbReference>
<dbReference type="SUPFAM" id="SSF46785">
    <property type="entry name" value="Winged helix' DNA-binding domain"/>
    <property type="match status" value="1"/>
</dbReference>
<accession>A0A557XMQ0</accession>
<evidence type="ECO:0000313" key="7">
    <source>
        <dbReference type="Proteomes" id="UP000320513"/>
    </source>
</evidence>
<dbReference type="PANTHER" id="PTHR33204">
    <property type="entry name" value="TRANSCRIPTIONAL REGULATOR, MARR FAMILY"/>
    <property type="match status" value="1"/>
</dbReference>
<evidence type="ECO:0000256" key="3">
    <source>
        <dbReference type="ARBA" id="ARBA00023163"/>
    </source>
</evidence>
<dbReference type="InterPro" id="IPR011991">
    <property type="entry name" value="ArsR-like_HTH"/>
</dbReference>
<dbReference type="OrthoDB" id="5183359at2"/>
<comment type="caution">
    <text evidence="6">The sequence shown here is derived from an EMBL/GenBank/DDBJ whole genome shotgun (WGS) entry which is preliminary data.</text>
</comment>
<dbReference type="PANTHER" id="PTHR33204:SF18">
    <property type="entry name" value="TRANSCRIPTIONAL REGULATORY PROTEIN"/>
    <property type="match status" value="1"/>
</dbReference>
<name>A0A557XMQ0_9MYCO</name>
<feature type="region of interest" description="Disordered" evidence="4">
    <location>
        <begin position="1"/>
        <end position="32"/>
    </location>
</feature>
<feature type="domain" description="HTH hxlR-type" evidence="5">
    <location>
        <begin position="32"/>
        <end position="129"/>
    </location>
</feature>
<evidence type="ECO:0000256" key="4">
    <source>
        <dbReference type="SAM" id="MobiDB-lite"/>
    </source>
</evidence>